<proteinExistence type="predicted"/>
<evidence type="ECO:0000313" key="3">
    <source>
        <dbReference type="Proteomes" id="UP000566995"/>
    </source>
</evidence>
<feature type="domain" description="Type IV pilin Tt1218-like" evidence="1">
    <location>
        <begin position="20"/>
        <end position="74"/>
    </location>
</feature>
<gene>
    <name evidence="2" type="ORF">HNP46_004039</name>
</gene>
<reference evidence="2 3" key="1">
    <citation type="submission" date="2020-08" db="EMBL/GenBank/DDBJ databases">
        <title>Functional genomics of gut bacteria from endangered species of beetles.</title>
        <authorList>
            <person name="Carlos-Shanley C."/>
        </authorList>
    </citation>
    <scope>NUCLEOTIDE SEQUENCE [LARGE SCALE GENOMIC DNA]</scope>
    <source>
        <strain evidence="2 3">S00179</strain>
    </source>
</reference>
<dbReference type="InterPro" id="IPR054402">
    <property type="entry name" value="Tt1218-like_dom"/>
</dbReference>
<dbReference type="EMBL" id="JACHLI010000017">
    <property type="protein sequence ID" value="MBB4865159.1"/>
    <property type="molecule type" value="Genomic_DNA"/>
</dbReference>
<protein>
    <submittedName>
        <fullName evidence="2">Type IV pilus assembly protein PilV</fullName>
    </submittedName>
</protein>
<dbReference type="InterPro" id="IPR013362">
    <property type="entry name" value="Pilus_4_PilV"/>
</dbReference>
<name>A0A7W7P2W2_PSENT</name>
<organism evidence="2 3">
    <name type="scientific">Pseudomonas nitroreducens</name>
    <dbReference type="NCBI Taxonomy" id="46680"/>
    <lineage>
        <taxon>Bacteria</taxon>
        <taxon>Pseudomonadati</taxon>
        <taxon>Pseudomonadota</taxon>
        <taxon>Gammaproteobacteria</taxon>
        <taxon>Pseudomonadales</taxon>
        <taxon>Pseudomonadaceae</taxon>
        <taxon>Pseudomonas</taxon>
    </lineage>
</organism>
<dbReference type="AlphaFoldDB" id="A0A7W7P2W2"/>
<dbReference type="Pfam" id="PF22150">
    <property type="entry name" value="Tt1218-like"/>
    <property type="match status" value="1"/>
</dbReference>
<dbReference type="NCBIfam" id="TIGR02523">
    <property type="entry name" value="type_IV_pilV"/>
    <property type="match status" value="1"/>
</dbReference>
<evidence type="ECO:0000313" key="2">
    <source>
        <dbReference type="EMBL" id="MBB4865159.1"/>
    </source>
</evidence>
<accession>A0A7W7P2W2</accession>
<evidence type="ECO:0000259" key="1">
    <source>
        <dbReference type="Pfam" id="PF22150"/>
    </source>
</evidence>
<sequence length="174" mass="18584">MIEVLVALLLICIGVLGMVAMQGRTIQYNVDATQRSNAAMLANELLETMRSNRDQVYSSTNSLNGSSPYFKLDSASYPTALAANECQPLPPNSNAAKQLSCWLTRVRQILPDAGSLGSEVHVCQAGDSIGTCGTSGRGVEIQLAWRVKDGECLDTSSAAGSDGTICHYRIRAEI</sequence>
<comment type="caution">
    <text evidence="2">The sequence shown here is derived from an EMBL/GenBank/DDBJ whole genome shotgun (WGS) entry which is preliminary data.</text>
</comment>
<dbReference type="Proteomes" id="UP000566995">
    <property type="component" value="Unassembled WGS sequence"/>
</dbReference>